<dbReference type="AlphaFoldDB" id="A0AAE5J9J8"/>
<gene>
    <name evidence="1" type="ORF">BHL83_03200</name>
</gene>
<protein>
    <submittedName>
        <fullName evidence="1">Uncharacterized protein</fullName>
    </submittedName>
</protein>
<reference evidence="1 2" key="1">
    <citation type="submission" date="2016-09" db="EMBL/GenBank/DDBJ databases">
        <title>Lactobacillus reuteri KLR3006, genome sequencing and assembly.</title>
        <authorList>
            <person name="Lee J.-Y."/>
            <person name="Kim E.B."/>
            <person name="Choi Y.-J."/>
        </authorList>
    </citation>
    <scope>NUCLEOTIDE SEQUENCE [LARGE SCALE GENOMIC DNA]</scope>
    <source>
        <strain evidence="1 2">KLR3006</strain>
    </source>
</reference>
<dbReference type="Proteomes" id="UP000194219">
    <property type="component" value="Unassembled WGS sequence"/>
</dbReference>
<dbReference type="RefSeq" id="WP_086142370.1">
    <property type="nucleotide sequence ID" value="NZ_MIMF01000334.1"/>
</dbReference>
<proteinExistence type="predicted"/>
<comment type="caution">
    <text evidence="1">The sequence shown here is derived from an EMBL/GenBank/DDBJ whole genome shotgun (WGS) entry which is preliminary data.</text>
</comment>
<name>A0AAE5J9J8_LIMRT</name>
<evidence type="ECO:0000313" key="2">
    <source>
        <dbReference type="Proteomes" id="UP000194219"/>
    </source>
</evidence>
<sequence length="88" mass="10206">MELKEFISKGYTINAQVKVINTEEVHLDWLLDGTDIDECRGDTTDFWFDESDPQMISYDVIDPDGELISGYQPRLFSHDDVMEFIAKL</sequence>
<accession>A0AAE5J9J8</accession>
<organism evidence="1 2">
    <name type="scientific">Limosilactobacillus reuteri</name>
    <name type="common">Lactobacillus reuteri</name>
    <dbReference type="NCBI Taxonomy" id="1598"/>
    <lineage>
        <taxon>Bacteria</taxon>
        <taxon>Bacillati</taxon>
        <taxon>Bacillota</taxon>
        <taxon>Bacilli</taxon>
        <taxon>Lactobacillales</taxon>
        <taxon>Lactobacillaceae</taxon>
        <taxon>Limosilactobacillus</taxon>
    </lineage>
</organism>
<evidence type="ECO:0000313" key="1">
    <source>
        <dbReference type="EMBL" id="OTA92009.1"/>
    </source>
</evidence>
<dbReference type="EMBL" id="MIMV01000044">
    <property type="protein sequence ID" value="OTA92009.1"/>
    <property type="molecule type" value="Genomic_DNA"/>
</dbReference>